<feature type="non-terminal residue" evidence="1">
    <location>
        <position position="79"/>
    </location>
</feature>
<sequence length="79" mass="7717">MLTRTAAVLVALLLITVTPIIAADTGAAAAGAAALKKGDRIVFLGDSITAAAVRPAGYITLIKGALDANAGDLGVETIG</sequence>
<comment type="caution">
    <text evidence="1">The sequence shown here is derived from an EMBL/GenBank/DDBJ whole genome shotgun (WGS) entry which is preliminary data.</text>
</comment>
<dbReference type="AlphaFoldDB" id="X1LLG5"/>
<dbReference type="Gene3D" id="3.40.50.1110">
    <property type="entry name" value="SGNH hydrolase"/>
    <property type="match status" value="1"/>
</dbReference>
<dbReference type="SUPFAM" id="SSF52266">
    <property type="entry name" value="SGNH hydrolase"/>
    <property type="match status" value="1"/>
</dbReference>
<evidence type="ECO:0008006" key="2">
    <source>
        <dbReference type="Google" id="ProtNLM"/>
    </source>
</evidence>
<accession>X1LLG5</accession>
<reference evidence="1" key="1">
    <citation type="journal article" date="2014" name="Front. Microbiol.">
        <title>High frequency of phylogenetically diverse reductive dehalogenase-homologous genes in deep subseafloor sedimentary metagenomes.</title>
        <authorList>
            <person name="Kawai M."/>
            <person name="Futagami T."/>
            <person name="Toyoda A."/>
            <person name="Takaki Y."/>
            <person name="Nishi S."/>
            <person name="Hori S."/>
            <person name="Arai W."/>
            <person name="Tsubouchi T."/>
            <person name="Morono Y."/>
            <person name="Uchiyama I."/>
            <person name="Ito T."/>
            <person name="Fujiyama A."/>
            <person name="Inagaki F."/>
            <person name="Takami H."/>
        </authorList>
    </citation>
    <scope>NUCLEOTIDE SEQUENCE</scope>
    <source>
        <strain evidence="1">Expedition CK06-06</strain>
    </source>
</reference>
<dbReference type="InterPro" id="IPR036514">
    <property type="entry name" value="SGNH_hydro_sf"/>
</dbReference>
<gene>
    <name evidence="1" type="ORF">S03H2_70574</name>
</gene>
<evidence type="ECO:0000313" key="1">
    <source>
        <dbReference type="EMBL" id="GAH94948.1"/>
    </source>
</evidence>
<dbReference type="EMBL" id="BARU01046941">
    <property type="protein sequence ID" value="GAH94948.1"/>
    <property type="molecule type" value="Genomic_DNA"/>
</dbReference>
<organism evidence="1">
    <name type="scientific">marine sediment metagenome</name>
    <dbReference type="NCBI Taxonomy" id="412755"/>
    <lineage>
        <taxon>unclassified sequences</taxon>
        <taxon>metagenomes</taxon>
        <taxon>ecological metagenomes</taxon>
    </lineage>
</organism>
<proteinExistence type="predicted"/>
<protein>
    <recommendedName>
        <fullName evidence="2">SGNH hydrolase-type esterase domain-containing protein</fullName>
    </recommendedName>
</protein>
<name>X1LLG5_9ZZZZ</name>